<dbReference type="EMBL" id="CAUYUJ010017852">
    <property type="protein sequence ID" value="CAK0878501.1"/>
    <property type="molecule type" value="Genomic_DNA"/>
</dbReference>
<organism evidence="2 3">
    <name type="scientific">Prorocentrum cordatum</name>
    <dbReference type="NCBI Taxonomy" id="2364126"/>
    <lineage>
        <taxon>Eukaryota</taxon>
        <taxon>Sar</taxon>
        <taxon>Alveolata</taxon>
        <taxon>Dinophyceae</taxon>
        <taxon>Prorocentrales</taxon>
        <taxon>Prorocentraceae</taxon>
        <taxon>Prorocentrum</taxon>
    </lineage>
</organism>
<sequence>MVAKRPAAATPKAQAAKKPACADAKKPAAAEAQDPKQHAEDDDDACSQVGSALSVRGSLQEKIDILKNHSELTDLQKLNMLKTKLTEGDWAALNGRVNRALEKDKDLATEIETAFDNGGRSERRNAICAWVLDPTKGKVYKELKHGMGQKQKWTKQEKWEGRSAYVPPKWTAAESDALVDSGRIVEREVVGCPGIFEYLGNGGMTVTKELEKNKALTGKQVDDIAPETDEAEYFQQLMGQINGLGSTDIMGGAVWGSSSKGRGRGSAAAIEDKSEGNAGQVEKTRKQQTEEVKIQKRAKFCGTLITNTIKTIDATLYNNGKNVASSKKAQLTKIKQALQELSQQDLTDTNVQTSVAVKVAT</sequence>
<evidence type="ECO:0000313" key="2">
    <source>
        <dbReference type="EMBL" id="CAK0878501.1"/>
    </source>
</evidence>
<dbReference type="Proteomes" id="UP001189429">
    <property type="component" value="Unassembled WGS sequence"/>
</dbReference>
<comment type="caution">
    <text evidence="2">The sequence shown here is derived from an EMBL/GenBank/DDBJ whole genome shotgun (WGS) entry which is preliminary data.</text>
</comment>
<feature type="region of interest" description="Disordered" evidence="1">
    <location>
        <begin position="1"/>
        <end position="50"/>
    </location>
</feature>
<gene>
    <name evidence="2" type="ORF">PCOR1329_LOCUS62236</name>
</gene>
<evidence type="ECO:0000256" key="1">
    <source>
        <dbReference type="SAM" id="MobiDB-lite"/>
    </source>
</evidence>
<protein>
    <submittedName>
        <fullName evidence="2">Uncharacterized protein</fullName>
    </submittedName>
</protein>
<evidence type="ECO:0000313" key="3">
    <source>
        <dbReference type="Proteomes" id="UP001189429"/>
    </source>
</evidence>
<feature type="compositionally biased region" description="Low complexity" evidence="1">
    <location>
        <begin position="1"/>
        <end position="22"/>
    </location>
</feature>
<keyword evidence="3" id="KW-1185">Reference proteome</keyword>
<feature type="compositionally biased region" description="Low complexity" evidence="1">
    <location>
        <begin position="257"/>
        <end position="269"/>
    </location>
</feature>
<accession>A0ABN9VXW1</accession>
<proteinExistence type="predicted"/>
<reference evidence="2" key="1">
    <citation type="submission" date="2023-10" db="EMBL/GenBank/DDBJ databases">
        <authorList>
            <person name="Chen Y."/>
            <person name="Shah S."/>
            <person name="Dougan E. K."/>
            <person name="Thang M."/>
            <person name="Chan C."/>
        </authorList>
    </citation>
    <scope>NUCLEOTIDE SEQUENCE [LARGE SCALE GENOMIC DNA]</scope>
</reference>
<feature type="compositionally biased region" description="Basic and acidic residues" evidence="1">
    <location>
        <begin position="23"/>
        <end position="39"/>
    </location>
</feature>
<feature type="region of interest" description="Disordered" evidence="1">
    <location>
        <begin position="257"/>
        <end position="288"/>
    </location>
</feature>
<name>A0ABN9VXW1_9DINO</name>